<keyword evidence="5" id="KW-1185">Reference proteome</keyword>
<name>A0AAW1DG60_9HEMI</name>
<feature type="compositionally biased region" description="Basic and acidic residues" evidence="1">
    <location>
        <begin position="907"/>
        <end position="929"/>
    </location>
</feature>
<dbReference type="GO" id="GO:0045505">
    <property type="term" value="F:dynein intermediate chain binding"/>
    <property type="evidence" value="ECO:0007669"/>
    <property type="project" value="TreeGrafter"/>
</dbReference>
<dbReference type="Pfam" id="PF25757">
    <property type="entry name" value="TPR_DNAAF5"/>
    <property type="match status" value="1"/>
</dbReference>
<feature type="domain" description="Dynein axonemal assembly factor 5 TPR repeats" evidence="3">
    <location>
        <begin position="21"/>
        <end position="300"/>
    </location>
</feature>
<comment type="caution">
    <text evidence="4">The sequence shown here is derived from an EMBL/GenBank/DDBJ whole genome shotgun (WGS) entry which is preliminary data.</text>
</comment>
<protein>
    <submittedName>
        <fullName evidence="4">Uncharacterized protein</fullName>
    </submittedName>
</protein>
<dbReference type="InterPro" id="IPR056497">
    <property type="entry name" value="HEAT_DAAF5"/>
</dbReference>
<dbReference type="GO" id="GO:0005737">
    <property type="term" value="C:cytoplasm"/>
    <property type="evidence" value="ECO:0007669"/>
    <property type="project" value="TreeGrafter"/>
</dbReference>
<reference evidence="4 5" key="1">
    <citation type="submission" date="2022-12" db="EMBL/GenBank/DDBJ databases">
        <title>Chromosome-level genome assembly of true bugs.</title>
        <authorList>
            <person name="Ma L."/>
            <person name="Li H."/>
        </authorList>
    </citation>
    <scope>NUCLEOTIDE SEQUENCE [LARGE SCALE GENOMIC DNA]</scope>
    <source>
        <strain evidence="4">Lab_2022b</strain>
    </source>
</reference>
<evidence type="ECO:0000259" key="3">
    <source>
        <dbReference type="Pfam" id="PF25757"/>
    </source>
</evidence>
<feature type="compositionally biased region" description="Polar residues" evidence="1">
    <location>
        <begin position="930"/>
        <end position="941"/>
    </location>
</feature>
<dbReference type="AlphaFoldDB" id="A0AAW1DG60"/>
<evidence type="ECO:0000313" key="5">
    <source>
        <dbReference type="Proteomes" id="UP001461498"/>
    </source>
</evidence>
<gene>
    <name evidence="4" type="ORF">O3M35_006430</name>
</gene>
<dbReference type="Proteomes" id="UP001461498">
    <property type="component" value="Unassembled WGS sequence"/>
</dbReference>
<sequence length="947" mass="109181">MEEESSNFVREHTLERLINILQSNDRLAKKQAFREIKNTVKAASGDELKELYDKLANILRICFRDRVESCREDAIQITYDFIKRLDLQVTYLTTLIPAIHSRICREEDYEYSEEIRHSHVKFLALLIDRYERFIAPYTKDILEILSKLIADEAPHVKKSSCACLIKCANTSPCEFFSYTKLCIKPLINNLNHQHWRVRVATIEAIEWIMLKGDHKCITDLINPLSRCMLDDSPFVRMAITKLTGHWLLELTDRYSFLPHLVPLILTSLIDESQEIVEEAKVLWVKAGTQYVRENERDYKNRMDYEPETLEHYPPGVKRPVLGCRVLVERQVDKFTKTIGMELSDWVTIVKIKAAQLLSQVILHSEAHITMQIDKIIGPMSKVAMDYDCPEVIKYVRLAAYYLGFFIPAKAYCDLIVEHMKESNHGERKIVASIVSGSKRDDLKEHLPKVATVLSCVSFKSKDHESLLEVIEALFKTCKEDSLDIGNDIFRTLVSVIGLSEVPSIVYKASDLLNEFVNFAGGNKRDAYDKYCGSLLDSLKQAVWSVHCHEQFIFYGLATHTGEVIASNVSDILVIIKEALSEKSDPEVKLKIYMALNEVIKDHENTLPDREIKSVFSKAMLEDILPMHLKWYPGRSAEAIRTICCSCLYMILSSFGIEVSLPDTIIPLLQSLLEDPAEKTRILALLSVIAISDKDDLHLAETFSNMVTNVLKRLDDCERKVRELSVQCIQKLYEAHLNQKLNNYIHKGLLEFLYSTLLIHLDDSEKEFREKVFLCLDSVAGIEPVKLRSKLFEQNFRDKEILSRLKTSVEEKLKTWAEEEKEDIQLESINESEKSKVEETTKFESETVIDSNLKKEDIETKISKEELKTNEDFNERKKEKEFDFERDKESFVEDFQRMLKDEFKKGIFGDFTKDSDNNETDKSKTLKSESDANTVNTENQLEIGQGDA</sequence>
<dbReference type="InterPro" id="IPR052623">
    <property type="entry name" value="DAAF5"/>
</dbReference>
<evidence type="ECO:0000259" key="2">
    <source>
        <dbReference type="Pfam" id="PF24573"/>
    </source>
</evidence>
<dbReference type="InterPro" id="IPR016024">
    <property type="entry name" value="ARM-type_fold"/>
</dbReference>
<dbReference type="InterPro" id="IPR057978">
    <property type="entry name" value="TPR_DAAF5"/>
</dbReference>
<feature type="region of interest" description="Disordered" evidence="1">
    <location>
        <begin position="907"/>
        <end position="947"/>
    </location>
</feature>
<organism evidence="4 5">
    <name type="scientific">Rhynocoris fuscipes</name>
    <dbReference type="NCBI Taxonomy" id="488301"/>
    <lineage>
        <taxon>Eukaryota</taxon>
        <taxon>Metazoa</taxon>
        <taxon>Ecdysozoa</taxon>
        <taxon>Arthropoda</taxon>
        <taxon>Hexapoda</taxon>
        <taxon>Insecta</taxon>
        <taxon>Pterygota</taxon>
        <taxon>Neoptera</taxon>
        <taxon>Paraneoptera</taxon>
        <taxon>Hemiptera</taxon>
        <taxon>Heteroptera</taxon>
        <taxon>Panheteroptera</taxon>
        <taxon>Cimicomorpha</taxon>
        <taxon>Reduviidae</taxon>
        <taxon>Harpactorinae</taxon>
        <taxon>Harpactorini</taxon>
        <taxon>Rhynocoris</taxon>
    </lineage>
</organism>
<dbReference type="EMBL" id="JAPXFL010000003">
    <property type="protein sequence ID" value="KAK9509015.1"/>
    <property type="molecule type" value="Genomic_DNA"/>
</dbReference>
<dbReference type="InterPro" id="IPR011989">
    <property type="entry name" value="ARM-like"/>
</dbReference>
<evidence type="ECO:0000256" key="1">
    <source>
        <dbReference type="SAM" id="MobiDB-lite"/>
    </source>
</evidence>
<dbReference type="PANTHER" id="PTHR16216">
    <property type="entry name" value="DYNEIN ASSEMBLY FACTOR 5, AXONEMAL"/>
    <property type="match status" value="1"/>
</dbReference>
<dbReference type="Gene3D" id="1.25.10.10">
    <property type="entry name" value="Leucine-rich Repeat Variant"/>
    <property type="match status" value="3"/>
</dbReference>
<evidence type="ECO:0000313" key="4">
    <source>
        <dbReference type="EMBL" id="KAK9509015.1"/>
    </source>
</evidence>
<feature type="domain" description="Dynein axonemal assembly factor 5 HEAT-repeat" evidence="2">
    <location>
        <begin position="310"/>
        <end position="498"/>
    </location>
</feature>
<dbReference type="GO" id="GO:0036158">
    <property type="term" value="P:outer dynein arm assembly"/>
    <property type="evidence" value="ECO:0007669"/>
    <property type="project" value="TreeGrafter"/>
</dbReference>
<dbReference type="PANTHER" id="PTHR16216:SF2">
    <property type="entry name" value="DYNEIN AXONEMAL ASSEMBLY FACTOR 5"/>
    <property type="match status" value="1"/>
</dbReference>
<dbReference type="GO" id="GO:0003341">
    <property type="term" value="P:cilium movement"/>
    <property type="evidence" value="ECO:0007669"/>
    <property type="project" value="TreeGrafter"/>
</dbReference>
<dbReference type="SUPFAM" id="SSF48371">
    <property type="entry name" value="ARM repeat"/>
    <property type="match status" value="1"/>
</dbReference>
<dbReference type="Pfam" id="PF24573">
    <property type="entry name" value="HEAT_DAAF5"/>
    <property type="match status" value="1"/>
</dbReference>
<proteinExistence type="predicted"/>
<dbReference type="GO" id="GO:0036159">
    <property type="term" value="P:inner dynein arm assembly"/>
    <property type="evidence" value="ECO:0007669"/>
    <property type="project" value="TreeGrafter"/>
</dbReference>
<accession>A0AAW1DG60</accession>